<name>A0A9W6URN8_9ACTN</name>
<dbReference type="OrthoDB" id="3874012at2"/>
<dbReference type="Proteomes" id="UP001165143">
    <property type="component" value="Unassembled WGS sequence"/>
</dbReference>
<dbReference type="EMBL" id="BSRX01000030">
    <property type="protein sequence ID" value="GLW56745.1"/>
    <property type="molecule type" value="Genomic_DNA"/>
</dbReference>
<accession>A0A9W6URN8</accession>
<evidence type="ECO:0000313" key="3">
    <source>
        <dbReference type="Proteomes" id="UP001165143"/>
    </source>
</evidence>
<feature type="compositionally biased region" description="Low complexity" evidence="1">
    <location>
        <begin position="15"/>
        <end position="25"/>
    </location>
</feature>
<sequence>MTDPQHSSVHQETFSGAASGPSGAPSPVLGPGLLAALAEAADALPEWAESLAPGDRLDADLALDESEFAALDALLRERFGADLGALRAGLDLDGLAALTVGDLAELVRR</sequence>
<feature type="compositionally biased region" description="Polar residues" evidence="1">
    <location>
        <begin position="1"/>
        <end position="14"/>
    </location>
</feature>
<feature type="region of interest" description="Disordered" evidence="1">
    <location>
        <begin position="1"/>
        <end position="25"/>
    </location>
</feature>
<organism evidence="2 3">
    <name type="scientific">Kitasatospora phosalacinea</name>
    <dbReference type="NCBI Taxonomy" id="2065"/>
    <lineage>
        <taxon>Bacteria</taxon>
        <taxon>Bacillati</taxon>
        <taxon>Actinomycetota</taxon>
        <taxon>Actinomycetes</taxon>
        <taxon>Kitasatosporales</taxon>
        <taxon>Streptomycetaceae</taxon>
        <taxon>Kitasatospora</taxon>
    </lineage>
</organism>
<dbReference type="RefSeq" id="WP_033251189.1">
    <property type="nucleotide sequence ID" value="NZ_BSRX01000030.1"/>
</dbReference>
<proteinExistence type="predicted"/>
<evidence type="ECO:0000313" key="2">
    <source>
        <dbReference type="EMBL" id="GLW56745.1"/>
    </source>
</evidence>
<protein>
    <submittedName>
        <fullName evidence="2">Uncharacterized protein</fullName>
    </submittedName>
</protein>
<evidence type="ECO:0000256" key="1">
    <source>
        <dbReference type="SAM" id="MobiDB-lite"/>
    </source>
</evidence>
<reference evidence="2" key="1">
    <citation type="submission" date="2023-02" db="EMBL/GenBank/DDBJ databases">
        <title>Kitasatospora phosalacinea NBRC 14362.</title>
        <authorList>
            <person name="Ichikawa N."/>
            <person name="Sato H."/>
            <person name="Tonouchi N."/>
        </authorList>
    </citation>
    <scope>NUCLEOTIDE SEQUENCE</scope>
    <source>
        <strain evidence="2">NBRC 14362</strain>
    </source>
</reference>
<comment type="caution">
    <text evidence="2">The sequence shown here is derived from an EMBL/GenBank/DDBJ whole genome shotgun (WGS) entry which is preliminary data.</text>
</comment>
<dbReference type="AlphaFoldDB" id="A0A9W6URN8"/>
<gene>
    <name evidence="2" type="ORF">Kpho01_47560</name>
</gene>